<proteinExistence type="predicted"/>
<sequence>MVDASVMVSIAPTSPVGYLCARRIFCDQGHHASTIISYDKALQRVPATDSRHHHHLFTTKEASYNVVNRLIYLCLELALKASTLIYAAADDKNSNGNWIGISNWKASLETREHDQLLEMVPYIKALVLLDAYNFKR</sequence>
<protein>
    <submittedName>
        <fullName evidence="1">Uncharacterized protein</fullName>
    </submittedName>
</protein>
<evidence type="ECO:0000313" key="1">
    <source>
        <dbReference type="EMBL" id="KAJ8657598.1"/>
    </source>
</evidence>
<reference evidence="1 2" key="1">
    <citation type="submission" date="2023-03" db="EMBL/GenBank/DDBJ databases">
        <title>Genome sequence of Lichtheimia ornata CBS 291.66.</title>
        <authorList>
            <person name="Mohabir J.T."/>
            <person name="Shea T.P."/>
            <person name="Kurbessoian T."/>
            <person name="Berby B."/>
            <person name="Fontaine J."/>
            <person name="Livny J."/>
            <person name="Gnirke A."/>
            <person name="Stajich J.E."/>
            <person name="Cuomo C.A."/>
        </authorList>
    </citation>
    <scope>NUCLEOTIDE SEQUENCE [LARGE SCALE GENOMIC DNA]</scope>
    <source>
        <strain evidence="1">CBS 291.66</strain>
    </source>
</reference>
<dbReference type="GeneID" id="83214073"/>
<dbReference type="AlphaFoldDB" id="A0AAD7V2U3"/>
<evidence type="ECO:0000313" key="2">
    <source>
        <dbReference type="Proteomes" id="UP001234581"/>
    </source>
</evidence>
<organism evidence="1 2">
    <name type="scientific">Lichtheimia ornata</name>
    <dbReference type="NCBI Taxonomy" id="688661"/>
    <lineage>
        <taxon>Eukaryota</taxon>
        <taxon>Fungi</taxon>
        <taxon>Fungi incertae sedis</taxon>
        <taxon>Mucoromycota</taxon>
        <taxon>Mucoromycotina</taxon>
        <taxon>Mucoromycetes</taxon>
        <taxon>Mucorales</taxon>
        <taxon>Lichtheimiaceae</taxon>
        <taxon>Lichtheimia</taxon>
    </lineage>
</organism>
<comment type="caution">
    <text evidence="1">The sequence shown here is derived from an EMBL/GenBank/DDBJ whole genome shotgun (WGS) entry which is preliminary data.</text>
</comment>
<gene>
    <name evidence="1" type="ORF">O0I10_006662</name>
</gene>
<name>A0AAD7V2U3_9FUNG</name>
<accession>A0AAD7V2U3</accession>
<keyword evidence="2" id="KW-1185">Reference proteome</keyword>
<dbReference type="RefSeq" id="XP_058342511.1">
    <property type="nucleotide sequence ID" value="XM_058486689.1"/>
</dbReference>
<dbReference type="EMBL" id="JARTCD010000030">
    <property type="protein sequence ID" value="KAJ8657598.1"/>
    <property type="molecule type" value="Genomic_DNA"/>
</dbReference>
<dbReference type="Proteomes" id="UP001234581">
    <property type="component" value="Unassembled WGS sequence"/>
</dbReference>